<dbReference type="InterPro" id="IPR023058">
    <property type="entry name" value="PPIase_PpiC_CS"/>
</dbReference>
<name>A0A2A2I5B5_9GAMM</name>
<evidence type="ECO:0000313" key="15">
    <source>
        <dbReference type="EMBL" id="PVY75385.1"/>
    </source>
</evidence>
<dbReference type="Gene3D" id="1.10.4030.10">
    <property type="entry name" value="Porin chaperone SurA, peptide-binding domain"/>
    <property type="match status" value="1"/>
</dbReference>
<dbReference type="Gene3D" id="3.10.50.40">
    <property type="match status" value="1"/>
</dbReference>
<comment type="caution">
    <text evidence="14">The sequence shown here is derived from an EMBL/GenBank/DDBJ whole genome shotgun (WGS) entry which is preliminary data.</text>
</comment>
<dbReference type="Proteomes" id="UP000218332">
    <property type="component" value="Unassembled WGS sequence"/>
</dbReference>
<dbReference type="AlphaFoldDB" id="A0A2A2I5B5"/>
<dbReference type="GO" id="GO:0003755">
    <property type="term" value="F:peptidyl-prolyl cis-trans isomerase activity"/>
    <property type="evidence" value="ECO:0007669"/>
    <property type="project" value="UniProtKB-KW"/>
</dbReference>
<keyword evidence="6 12" id="KW-0472">Membrane</keyword>
<dbReference type="Proteomes" id="UP000245887">
    <property type="component" value="Unassembled WGS sequence"/>
</dbReference>
<dbReference type="SUPFAM" id="SSF54534">
    <property type="entry name" value="FKBP-like"/>
    <property type="match status" value="1"/>
</dbReference>
<keyword evidence="2" id="KW-1003">Cell membrane</keyword>
<keyword evidence="3" id="KW-0997">Cell inner membrane</keyword>
<reference evidence="14 16" key="1">
    <citation type="submission" date="2017-07" db="EMBL/GenBank/DDBJ databases">
        <title>Tamlnaduibacter salinus (Mi-7) genome sequencing.</title>
        <authorList>
            <person name="Verma A."/>
            <person name="Krishnamurthi S."/>
        </authorList>
    </citation>
    <scope>NUCLEOTIDE SEQUENCE [LARGE SCALE GENOMIC DNA]</scope>
    <source>
        <strain evidence="14 16">Mi-7</strain>
    </source>
</reference>
<evidence type="ECO:0000256" key="5">
    <source>
        <dbReference type="ARBA" id="ARBA00022989"/>
    </source>
</evidence>
<keyword evidence="7" id="KW-0143">Chaperone</keyword>
<evidence type="ECO:0000313" key="17">
    <source>
        <dbReference type="Proteomes" id="UP000245887"/>
    </source>
</evidence>
<evidence type="ECO:0000256" key="6">
    <source>
        <dbReference type="ARBA" id="ARBA00023136"/>
    </source>
</evidence>
<proteinExistence type="inferred from homology"/>
<evidence type="ECO:0000256" key="9">
    <source>
        <dbReference type="ARBA" id="ARBA00040743"/>
    </source>
</evidence>
<dbReference type="PANTHER" id="PTHR47529:SF1">
    <property type="entry name" value="PERIPLASMIC CHAPERONE PPID"/>
    <property type="match status" value="1"/>
</dbReference>
<comment type="subcellular location">
    <subcellularLocation>
        <location evidence="1">Cell inner membrane</location>
        <topology evidence="1">Single-pass type II membrane protein</topology>
        <orientation evidence="1">Periplasmic side</orientation>
    </subcellularLocation>
</comment>
<evidence type="ECO:0000256" key="4">
    <source>
        <dbReference type="ARBA" id="ARBA00022692"/>
    </source>
</evidence>
<keyword evidence="5 12" id="KW-1133">Transmembrane helix</keyword>
<gene>
    <name evidence="15" type="ORF">C8D92_107102</name>
    <name evidence="14" type="ORF">CF392_04200</name>
</gene>
<keyword evidence="16" id="KW-1185">Reference proteome</keyword>
<evidence type="ECO:0000256" key="10">
    <source>
        <dbReference type="ARBA" id="ARBA00042775"/>
    </source>
</evidence>
<dbReference type="Pfam" id="PF13624">
    <property type="entry name" value="SurA_N_3"/>
    <property type="match status" value="1"/>
</dbReference>
<dbReference type="PROSITE" id="PS50198">
    <property type="entry name" value="PPIC_PPIASE_2"/>
    <property type="match status" value="1"/>
</dbReference>
<dbReference type="RefSeq" id="WP_095610216.1">
    <property type="nucleotide sequence ID" value="NZ_NMPM01000015.1"/>
</dbReference>
<dbReference type="SUPFAM" id="SSF109998">
    <property type="entry name" value="Triger factor/SurA peptide-binding domain-like"/>
    <property type="match status" value="1"/>
</dbReference>
<dbReference type="InterPro" id="IPR052029">
    <property type="entry name" value="PpiD_chaperone"/>
</dbReference>
<dbReference type="OrthoDB" id="9812372at2"/>
<dbReference type="InterPro" id="IPR027304">
    <property type="entry name" value="Trigger_fact/SurA_dom_sf"/>
</dbReference>
<comment type="similarity">
    <text evidence="8">Belongs to the PpiD chaperone family.</text>
</comment>
<keyword evidence="11" id="KW-0697">Rotamase</keyword>
<evidence type="ECO:0000256" key="11">
    <source>
        <dbReference type="PROSITE-ProRule" id="PRU00278"/>
    </source>
</evidence>
<feature type="domain" description="PpiC" evidence="13">
    <location>
        <begin position="265"/>
        <end position="359"/>
    </location>
</feature>
<sequence length="620" mass="69233">MLQDIRSNAQGTIAKIIVVLLVLGLSMFGMDAMINGFSGEPTVATVNGKDVTERKFQRSVQMQRQRQLSQMETPDPSLLDEDRIRQTVMDSLIRQALLTQDAADQGFTLSARDVDGLITSMSQFQVDGQFSQEAFTSRVRQMGMGVTEFRQALRDQYRINQIRAGVMSSSFVTPESARYVLQLQSQTRNFQTLAIDQSRVVDTVSVTEDDIQTYYDNNPDAFKQPERVDVAWLTLSVEALAENVEVSDDALQDRYEQRLSELEGQQQRRAAHILIESGENAEDTLQEVQSKLENGEDFGALAREYSDDPLSAEKGGDLGFAGRGVYEPAFEDALYDLEKGEISEPVETRFGYHLIRLDAVREADKPSFDALRPELKKQIAREKAGRLFSEKRSRLADVAYAEPNLTVPAEELGLEIQTRDGISREGGDAPFDHQGLVRQLYSDDVLNGDFNTEVIEVSDGRAVVARVREHHPGKTLALDAVRDQIETTLRQREIAEALSEEARNVIERLRGGEAPETVAADLGIEWRRHEGVGRSASEPSRRVVSQAFRMPRPDQGQTFDWTGGQQQAVIIGLQSVQSGSVEGSESSLSSIRRFLSAQSGQQAYAAYVEQLREKAEIERN</sequence>
<protein>
    <recommendedName>
        <fullName evidence="9">Periplasmic chaperone PpiD</fullName>
    </recommendedName>
    <alternativeName>
        <fullName evidence="10">Periplasmic folding chaperone</fullName>
    </alternativeName>
</protein>
<evidence type="ECO:0000313" key="16">
    <source>
        <dbReference type="Proteomes" id="UP000218332"/>
    </source>
</evidence>
<reference evidence="15 17" key="2">
    <citation type="submission" date="2018-04" db="EMBL/GenBank/DDBJ databases">
        <title>Genomic Encyclopedia of Type Strains, Phase IV (KMG-IV): sequencing the most valuable type-strain genomes for metagenomic binning, comparative biology and taxonomic classification.</title>
        <authorList>
            <person name="Goeker M."/>
        </authorList>
    </citation>
    <scope>NUCLEOTIDE SEQUENCE [LARGE SCALE GENOMIC DNA]</scope>
    <source>
        <strain evidence="15 17">DSM 28688</strain>
    </source>
</reference>
<dbReference type="InterPro" id="IPR000297">
    <property type="entry name" value="PPIase_PpiC"/>
</dbReference>
<dbReference type="InterPro" id="IPR046357">
    <property type="entry name" value="PPIase_dom_sf"/>
</dbReference>
<dbReference type="EMBL" id="QEKQ01000007">
    <property type="protein sequence ID" value="PVY75385.1"/>
    <property type="molecule type" value="Genomic_DNA"/>
</dbReference>
<feature type="transmembrane region" description="Helical" evidence="12">
    <location>
        <begin position="12"/>
        <end position="30"/>
    </location>
</feature>
<evidence type="ECO:0000256" key="12">
    <source>
        <dbReference type="SAM" id="Phobius"/>
    </source>
</evidence>
<evidence type="ECO:0000256" key="3">
    <source>
        <dbReference type="ARBA" id="ARBA00022519"/>
    </source>
</evidence>
<keyword evidence="4 12" id="KW-0812">Transmembrane</keyword>
<dbReference type="EMBL" id="NMPM01000015">
    <property type="protein sequence ID" value="PAV26772.1"/>
    <property type="molecule type" value="Genomic_DNA"/>
</dbReference>
<keyword evidence="11 14" id="KW-0413">Isomerase</keyword>
<accession>A0A2A2I5B5</accession>
<evidence type="ECO:0000256" key="1">
    <source>
        <dbReference type="ARBA" id="ARBA00004382"/>
    </source>
</evidence>
<dbReference type="GO" id="GO:0005886">
    <property type="term" value="C:plasma membrane"/>
    <property type="evidence" value="ECO:0007669"/>
    <property type="project" value="UniProtKB-SubCell"/>
</dbReference>
<organism evidence="14 16">
    <name type="scientific">Tamilnaduibacter salinus</name>
    <dbReference type="NCBI Taxonomy" id="1484056"/>
    <lineage>
        <taxon>Bacteria</taxon>
        <taxon>Pseudomonadati</taxon>
        <taxon>Pseudomonadota</taxon>
        <taxon>Gammaproteobacteria</taxon>
        <taxon>Pseudomonadales</taxon>
        <taxon>Marinobacteraceae</taxon>
        <taxon>Tamilnaduibacter</taxon>
    </lineage>
</organism>
<evidence type="ECO:0000259" key="13">
    <source>
        <dbReference type="PROSITE" id="PS50198"/>
    </source>
</evidence>
<evidence type="ECO:0000256" key="2">
    <source>
        <dbReference type="ARBA" id="ARBA00022475"/>
    </source>
</evidence>
<evidence type="ECO:0000256" key="7">
    <source>
        <dbReference type="ARBA" id="ARBA00023186"/>
    </source>
</evidence>
<evidence type="ECO:0000313" key="14">
    <source>
        <dbReference type="EMBL" id="PAV26772.1"/>
    </source>
</evidence>
<dbReference type="PANTHER" id="PTHR47529">
    <property type="entry name" value="PEPTIDYL-PROLYL CIS-TRANS ISOMERASE D"/>
    <property type="match status" value="1"/>
</dbReference>
<dbReference type="Pfam" id="PF00639">
    <property type="entry name" value="Rotamase"/>
    <property type="match status" value="1"/>
</dbReference>
<dbReference type="PROSITE" id="PS01096">
    <property type="entry name" value="PPIC_PPIASE_1"/>
    <property type="match status" value="1"/>
</dbReference>
<evidence type="ECO:0000256" key="8">
    <source>
        <dbReference type="ARBA" id="ARBA00038408"/>
    </source>
</evidence>